<dbReference type="EMBL" id="UOGL01000582">
    <property type="protein sequence ID" value="VAX41725.1"/>
    <property type="molecule type" value="Genomic_DNA"/>
</dbReference>
<sequence>MNQETDGSLIGPMYDQIGERYGELPEDYLADHGFAQEKDITKLETAGTKVYMPVKGA</sequence>
<gene>
    <name evidence="1" type="ORF">MNBD_PLANCTO02-2498</name>
</gene>
<organism evidence="1">
    <name type="scientific">hydrothermal vent metagenome</name>
    <dbReference type="NCBI Taxonomy" id="652676"/>
    <lineage>
        <taxon>unclassified sequences</taxon>
        <taxon>metagenomes</taxon>
        <taxon>ecological metagenomes</taxon>
    </lineage>
</organism>
<proteinExistence type="predicted"/>
<accession>A0A3B1E648</accession>
<evidence type="ECO:0000313" key="1">
    <source>
        <dbReference type="EMBL" id="VAX41725.1"/>
    </source>
</evidence>
<reference evidence="1" key="1">
    <citation type="submission" date="2018-06" db="EMBL/GenBank/DDBJ databases">
        <authorList>
            <person name="Zhirakovskaya E."/>
        </authorList>
    </citation>
    <scope>NUCLEOTIDE SEQUENCE</scope>
</reference>
<dbReference type="AlphaFoldDB" id="A0A3B1E648"/>
<name>A0A3B1E648_9ZZZZ</name>
<protein>
    <submittedName>
        <fullName evidence="1">Uncharacterized protein</fullName>
    </submittedName>
</protein>